<protein>
    <submittedName>
        <fullName evidence="3">Peptidase, S8 family</fullName>
    </submittedName>
</protein>
<dbReference type="AlphaFoldDB" id="A0AAD0SP71"/>
<dbReference type="RefSeq" id="WP_118885649.1">
    <property type="nucleotide sequence ID" value="NZ_CP032100.1"/>
</dbReference>
<evidence type="ECO:0000256" key="1">
    <source>
        <dbReference type="PROSITE-ProRule" id="PRU01240"/>
    </source>
</evidence>
<accession>A0AAD0SP71</accession>
<evidence type="ECO:0000313" key="3">
    <source>
        <dbReference type="EMBL" id="AXX89094.1"/>
    </source>
</evidence>
<dbReference type="SUPFAM" id="SSF52743">
    <property type="entry name" value="Subtilisin-like"/>
    <property type="match status" value="1"/>
</dbReference>
<evidence type="ECO:0000259" key="2">
    <source>
        <dbReference type="Pfam" id="PF00082"/>
    </source>
</evidence>
<comment type="caution">
    <text evidence="1">Lacks conserved residue(s) required for the propagation of feature annotation.</text>
</comment>
<dbReference type="InterPro" id="IPR000209">
    <property type="entry name" value="Peptidase_S8/S53_dom"/>
</dbReference>
<sequence length="213" mass="23791">MSKDIFVALIDSGCTFETYEKIAIKVENNKILTTTQNKIKYKHGDVIGKIISSNENIKLYDIQVFDENLRTTPSHIIGALTYLLDKKVDVINMSLGLKTNYKEIEDLCKKLSSNGVTIISSFPRSGADFVFPASYDEVISVTSDGKCKENEISCIDISKSLFGANPFSKVEAVGGSSVAVARFTKYFCENLQEGYRKEEILLKIKEGYLHESK</sequence>
<dbReference type="PROSITE" id="PS51892">
    <property type="entry name" value="SUBTILASE"/>
    <property type="match status" value="1"/>
</dbReference>
<dbReference type="GO" id="GO:0004252">
    <property type="term" value="F:serine-type endopeptidase activity"/>
    <property type="evidence" value="ECO:0007669"/>
    <property type="project" value="InterPro"/>
</dbReference>
<dbReference type="Gene3D" id="3.40.50.200">
    <property type="entry name" value="Peptidase S8/S53 domain"/>
    <property type="match status" value="1"/>
</dbReference>
<reference evidence="3 4" key="1">
    <citation type="submission" date="2018-08" db="EMBL/GenBank/DDBJ databases">
        <title>Complete genome of the Arcobacter suis type strain LMG 26152.</title>
        <authorList>
            <person name="Miller W.G."/>
            <person name="Yee E."/>
            <person name="Bono J.L."/>
        </authorList>
    </citation>
    <scope>NUCLEOTIDE SEQUENCE [LARGE SCALE GENOMIC DNA]</scope>
    <source>
        <strain evidence="3 4">CECT 7833</strain>
    </source>
</reference>
<dbReference type="EMBL" id="CP032100">
    <property type="protein sequence ID" value="AXX89094.1"/>
    <property type="molecule type" value="Genomic_DNA"/>
</dbReference>
<feature type="domain" description="Peptidase S8/S53" evidence="2">
    <location>
        <begin position="3"/>
        <end position="153"/>
    </location>
</feature>
<comment type="similarity">
    <text evidence="1">Belongs to the peptidase S8 family.</text>
</comment>
<gene>
    <name evidence="3" type="ORF">ASUIS_0588</name>
</gene>
<dbReference type="Pfam" id="PF00082">
    <property type="entry name" value="Peptidase_S8"/>
    <property type="match status" value="1"/>
</dbReference>
<evidence type="ECO:0000313" key="4">
    <source>
        <dbReference type="Proteomes" id="UP000263040"/>
    </source>
</evidence>
<dbReference type="KEGG" id="asui:ASUIS_0588"/>
<dbReference type="InterPro" id="IPR036852">
    <property type="entry name" value="Peptidase_S8/S53_dom_sf"/>
</dbReference>
<keyword evidence="4" id="KW-1185">Reference proteome</keyword>
<name>A0AAD0SP71_9BACT</name>
<dbReference type="Proteomes" id="UP000263040">
    <property type="component" value="Chromosome"/>
</dbReference>
<organism evidence="3 4">
    <name type="scientific">Arcobacter suis CECT 7833</name>
    <dbReference type="NCBI Taxonomy" id="663365"/>
    <lineage>
        <taxon>Bacteria</taxon>
        <taxon>Pseudomonadati</taxon>
        <taxon>Campylobacterota</taxon>
        <taxon>Epsilonproteobacteria</taxon>
        <taxon>Campylobacterales</taxon>
        <taxon>Arcobacteraceae</taxon>
        <taxon>Arcobacter</taxon>
    </lineage>
</organism>
<dbReference type="GO" id="GO:0006508">
    <property type="term" value="P:proteolysis"/>
    <property type="evidence" value="ECO:0007669"/>
    <property type="project" value="InterPro"/>
</dbReference>
<proteinExistence type="inferred from homology"/>